<keyword evidence="11" id="KW-0406">Ion transport</keyword>
<keyword evidence="7 14" id="KW-0812">Transmembrane</keyword>
<dbReference type="InterPro" id="IPR000540">
    <property type="entry name" value="Flag_MotA_CS"/>
</dbReference>
<dbReference type="RefSeq" id="WP_069688518.1">
    <property type="nucleotide sequence ID" value="NZ_CP017147.1"/>
</dbReference>
<keyword evidence="18" id="KW-1185">Reference proteome</keyword>
<dbReference type="InterPro" id="IPR046786">
    <property type="entry name" value="MotA_N"/>
</dbReference>
<keyword evidence="8" id="KW-0283">Flagellar rotation</keyword>
<dbReference type="InterPro" id="IPR022522">
    <property type="entry name" value="Flagellar_motor_stator_MotA"/>
</dbReference>
<organism evidence="17 18">
    <name type="scientific">Bosea vaviloviae</name>
    <dbReference type="NCBI Taxonomy" id="1526658"/>
    <lineage>
        <taxon>Bacteria</taxon>
        <taxon>Pseudomonadati</taxon>
        <taxon>Pseudomonadota</taxon>
        <taxon>Alphaproteobacteria</taxon>
        <taxon>Hyphomicrobiales</taxon>
        <taxon>Boseaceae</taxon>
        <taxon>Bosea</taxon>
    </lineage>
</organism>
<dbReference type="Pfam" id="PF01618">
    <property type="entry name" value="MotA_ExbB"/>
    <property type="match status" value="1"/>
</dbReference>
<dbReference type="AlphaFoldDB" id="A0A1D7TVZ6"/>
<evidence type="ECO:0000256" key="3">
    <source>
        <dbReference type="ARBA" id="ARBA00022448"/>
    </source>
</evidence>
<evidence type="ECO:0000256" key="6">
    <source>
        <dbReference type="ARBA" id="ARBA00022519"/>
    </source>
</evidence>
<accession>A0A1D7TVZ6</accession>
<dbReference type="InterPro" id="IPR047055">
    <property type="entry name" value="MotA-like"/>
</dbReference>
<evidence type="ECO:0000256" key="4">
    <source>
        <dbReference type="ARBA" id="ARBA00022475"/>
    </source>
</evidence>
<dbReference type="KEGG" id="bvv:BHK69_01195"/>
<evidence type="ECO:0000259" key="15">
    <source>
        <dbReference type="Pfam" id="PF01618"/>
    </source>
</evidence>
<protein>
    <submittedName>
        <fullName evidence="17">Flagellar motor stator protein MotA</fullName>
    </submittedName>
</protein>
<evidence type="ECO:0000256" key="2">
    <source>
        <dbReference type="ARBA" id="ARBA00008038"/>
    </source>
</evidence>
<gene>
    <name evidence="17" type="ORF">BHK69_01195</name>
</gene>
<evidence type="ECO:0000259" key="16">
    <source>
        <dbReference type="Pfam" id="PF20560"/>
    </source>
</evidence>
<dbReference type="GO" id="GO:0005886">
    <property type="term" value="C:plasma membrane"/>
    <property type="evidence" value="ECO:0007669"/>
    <property type="project" value="UniProtKB-SubCell"/>
</dbReference>
<keyword evidence="12 14" id="KW-0472">Membrane</keyword>
<dbReference type="PANTHER" id="PTHR30433">
    <property type="entry name" value="CHEMOTAXIS PROTEIN MOTA"/>
    <property type="match status" value="1"/>
</dbReference>
<evidence type="ECO:0000256" key="1">
    <source>
        <dbReference type="ARBA" id="ARBA00004429"/>
    </source>
</evidence>
<evidence type="ECO:0000256" key="5">
    <source>
        <dbReference type="ARBA" id="ARBA00022500"/>
    </source>
</evidence>
<keyword evidence="5" id="KW-0145">Chemotaxis</keyword>
<dbReference type="NCBIfam" id="TIGR03818">
    <property type="entry name" value="MotA1"/>
    <property type="match status" value="1"/>
</dbReference>
<evidence type="ECO:0000256" key="8">
    <source>
        <dbReference type="ARBA" id="ARBA00022779"/>
    </source>
</evidence>
<name>A0A1D7TVZ6_9HYPH</name>
<dbReference type="EMBL" id="CP017147">
    <property type="protein sequence ID" value="AOO79294.1"/>
    <property type="molecule type" value="Genomic_DNA"/>
</dbReference>
<comment type="subcellular location">
    <subcellularLocation>
        <location evidence="1">Cell inner membrane</location>
        <topology evidence="1">Multi-pass membrane protein</topology>
    </subcellularLocation>
</comment>
<keyword evidence="17" id="KW-0966">Cell projection</keyword>
<keyword evidence="3" id="KW-0813">Transport</keyword>
<feature type="transmembrane region" description="Helical" evidence="14">
    <location>
        <begin position="29"/>
        <end position="48"/>
    </location>
</feature>
<dbReference type="PANTHER" id="PTHR30433:SF4">
    <property type="entry name" value="MOTILITY PROTEIN A"/>
    <property type="match status" value="1"/>
</dbReference>
<keyword evidence="6" id="KW-0997">Cell inner membrane</keyword>
<dbReference type="OrthoDB" id="9782603at2"/>
<keyword evidence="17" id="KW-0282">Flagellum</keyword>
<evidence type="ECO:0000313" key="18">
    <source>
        <dbReference type="Proteomes" id="UP000094969"/>
    </source>
</evidence>
<dbReference type="GO" id="GO:0006935">
    <property type="term" value="P:chemotaxis"/>
    <property type="evidence" value="ECO:0007669"/>
    <property type="project" value="UniProtKB-KW"/>
</dbReference>
<keyword evidence="4" id="KW-1003">Cell membrane</keyword>
<feature type="domain" description="Motility protein A N-terminal" evidence="16">
    <location>
        <begin position="4"/>
        <end position="93"/>
    </location>
</feature>
<dbReference type="Pfam" id="PF20560">
    <property type="entry name" value="MotA_N"/>
    <property type="match status" value="1"/>
</dbReference>
<proteinExistence type="inferred from homology"/>
<evidence type="ECO:0000256" key="11">
    <source>
        <dbReference type="ARBA" id="ARBA00023065"/>
    </source>
</evidence>
<evidence type="ECO:0000313" key="17">
    <source>
        <dbReference type="EMBL" id="AOO79294.1"/>
    </source>
</evidence>
<dbReference type="PROSITE" id="PS01307">
    <property type="entry name" value="MOTA"/>
    <property type="match status" value="1"/>
</dbReference>
<evidence type="ECO:0000256" key="7">
    <source>
        <dbReference type="ARBA" id="ARBA00022692"/>
    </source>
</evidence>
<evidence type="ECO:0000256" key="14">
    <source>
        <dbReference type="SAM" id="Phobius"/>
    </source>
</evidence>
<feature type="transmembrane region" description="Helical" evidence="14">
    <location>
        <begin position="197"/>
        <end position="220"/>
    </location>
</feature>
<reference evidence="17 18" key="1">
    <citation type="journal article" date="2015" name="Antonie Van Leeuwenhoek">
        <title>Bosea vaviloviae sp. nov., a new species of slow-growing rhizobia isolated from nodules of the relict species Vavilovia formosa (Stev.) Fed.</title>
        <authorList>
            <person name="Safronova V.I."/>
            <person name="Kuznetsova I.G."/>
            <person name="Sazanova A.L."/>
            <person name="Kimeklis A.K."/>
            <person name="Belimov A.A."/>
            <person name="Andronov E.E."/>
            <person name="Pinaev A.G."/>
            <person name="Chizhevskaya E.P."/>
            <person name="Pukhaev A.R."/>
            <person name="Popov K.P."/>
            <person name="Willems A."/>
            <person name="Tikhonovich I.A."/>
        </authorList>
    </citation>
    <scope>NUCLEOTIDE SEQUENCE [LARGE SCALE GENOMIC DNA]</scope>
    <source>
        <strain evidence="17 18">Vaf18</strain>
    </source>
</reference>
<keyword evidence="10 14" id="KW-1133">Transmembrane helix</keyword>
<evidence type="ECO:0000256" key="12">
    <source>
        <dbReference type="ARBA" id="ARBA00023136"/>
    </source>
</evidence>
<feature type="compositionally biased region" description="Low complexity" evidence="13">
    <location>
        <begin position="283"/>
        <end position="294"/>
    </location>
</feature>
<evidence type="ECO:0000256" key="13">
    <source>
        <dbReference type="SAM" id="MobiDB-lite"/>
    </source>
</evidence>
<keyword evidence="17" id="KW-0969">Cilium</keyword>
<comment type="similarity">
    <text evidence="2">Belongs to the MotA family.</text>
</comment>
<sequence>MSVLIGLTIAVGSLIGGFAAMGGHVAVLWQPWELVIILGTAIGTYIIANPMKTVADTGTAVTEALRNAVPSQAHYFEILGVLYALMRELRNKGRAEVEAHVEAPAESALFANAPSVLADAKLTTFICDYFRLVIVGKAQAHEVEALLDEEITSQLQDSLKPYYALGMVSEALPALGIVAAVLGVIKAMGAIDQSPALLGGFIGAALVGTFAGIFFSYAVIGPIAQKIKTTREKQGRVYIVVKQTILAFIGGAAPQVALEYGRKVISASERPSIDEVEDKTISAAPPRGAAAVAANDRPQQEAA</sequence>
<dbReference type="GO" id="GO:1902600">
    <property type="term" value="P:proton transmembrane transport"/>
    <property type="evidence" value="ECO:0007669"/>
    <property type="project" value="UniProtKB-KW"/>
</dbReference>
<dbReference type="GO" id="GO:0071978">
    <property type="term" value="P:bacterial-type flagellum-dependent swarming motility"/>
    <property type="evidence" value="ECO:0007669"/>
    <property type="project" value="InterPro"/>
</dbReference>
<evidence type="ECO:0000256" key="9">
    <source>
        <dbReference type="ARBA" id="ARBA00022781"/>
    </source>
</evidence>
<feature type="region of interest" description="Disordered" evidence="13">
    <location>
        <begin position="283"/>
        <end position="303"/>
    </location>
</feature>
<dbReference type="STRING" id="1526658.BHK69_01195"/>
<keyword evidence="9" id="KW-0375">Hydrogen ion transport</keyword>
<dbReference type="Proteomes" id="UP000094969">
    <property type="component" value="Chromosome"/>
</dbReference>
<feature type="transmembrane region" description="Helical" evidence="14">
    <location>
        <begin position="162"/>
        <end position="185"/>
    </location>
</feature>
<evidence type="ECO:0000256" key="10">
    <source>
        <dbReference type="ARBA" id="ARBA00022989"/>
    </source>
</evidence>
<dbReference type="InterPro" id="IPR002898">
    <property type="entry name" value="MotA_ExbB_proton_chnl"/>
</dbReference>
<feature type="domain" description="MotA/TolQ/ExbB proton channel" evidence="15">
    <location>
        <begin position="135"/>
        <end position="234"/>
    </location>
</feature>